<dbReference type="EMBL" id="QEKO01000004">
    <property type="protein sequence ID" value="PVY61140.1"/>
    <property type="molecule type" value="Genomic_DNA"/>
</dbReference>
<evidence type="ECO:0000256" key="2">
    <source>
        <dbReference type="ARBA" id="ARBA00010423"/>
    </source>
</evidence>
<dbReference type="OrthoDB" id="8640387at2"/>
<comment type="subcellular location">
    <subcellularLocation>
        <location evidence="1">Cell inner membrane</location>
        <topology evidence="1">Single-pass membrane protein</topology>
    </subcellularLocation>
</comment>
<keyword evidence="5" id="KW-0812">Transmembrane</keyword>
<evidence type="ECO:0000256" key="6">
    <source>
        <dbReference type="ARBA" id="ARBA00022989"/>
    </source>
</evidence>
<dbReference type="Proteomes" id="UP000246145">
    <property type="component" value="Unassembled WGS sequence"/>
</dbReference>
<evidence type="ECO:0000256" key="7">
    <source>
        <dbReference type="ARBA" id="ARBA00023136"/>
    </source>
</evidence>
<proteinExistence type="inferred from homology"/>
<feature type="domain" description="DUF883" evidence="8">
    <location>
        <begin position="15"/>
        <end position="58"/>
    </location>
</feature>
<keyword evidence="3" id="KW-1003">Cell membrane</keyword>
<dbReference type="GO" id="GO:0043022">
    <property type="term" value="F:ribosome binding"/>
    <property type="evidence" value="ECO:0007669"/>
    <property type="project" value="InterPro"/>
</dbReference>
<accession>A0A2U1CJE9</accession>
<dbReference type="PANTHER" id="PTHR35893">
    <property type="entry name" value="INNER MEMBRANE PROTEIN-RELATED"/>
    <property type="match status" value="1"/>
</dbReference>
<dbReference type="AlphaFoldDB" id="A0A2U1CJE9"/>
<keyword evidence="11" id="KW-1185">Reference proteome</keyword>
<dbReference type="InterPro" id="IPR043605">
    <property type="entry name" value="DUF883_C"/>
</dbReference>
<evidence type="ECO:0000259" key="8">
    <source>
        <dbReference type="Pfam" id="PF05957"/>
    </source>
</evidence>
<evidence type="ECO:0000256" key="3">
    <source>
        <dbReference type="ARBA" id="ARBA00022475"/>
    </source>
</evidence>
<evidence type="ECO:0000256" key="4">
    <source>
        <dbReference type="ARBA" id="ARBA00022519"/>
    </source>
</evidence>
<keyword evidence="4" id="KW-0997">Cell inner membrane</keyword>
<feature type="domain" description="DUF883" evidence="9">
    <location>
        <begin position="79"/>
        <end position="102"/>
    </location>
</feature>
<dbReference type="Pfam" id="PF19029">
    <property type="entry name" value="DUF883_C"/>
    <property type="match status" value="1"/>
</dbReference>
<evidence type="ECO:0000259" key="9">
    <source>
        <dbReference type="Pfam" id="PF19029"/>
    </source>
</evidence>
<comment type="caution">
    <text evidence="10">The sequence shown here is derived from an EMBL/GenBank/DDBJ whole genome shotgun (WGS) entry which is preliminary data.</text>
</comment>
<dbReference type="InterPro" id="IPR010279">
    <property type="entry name" value="YqjD/ElaB"/>
</dbReference>
<protein>
    <submittedName>
        <fullName evidence="10">ElaB/YqjD/DUF883 family membrane-anchored ribosome-binding protein</fullName>
    </submittedName>
</protein>
<dbReference type="RefSeq" id="WP_017523497.1">
    <property type="nucleotide sequence ID" value="NZ_JACCEX010000004.1"/>
</dbReference>
<dbReference type="InterPro" id="IPR043604">
    <property type="entry name" value="DUF883_N"/>
</dbReference>
<keyword evidence="6" id="KW-1133">Transmembrane helix</keyword>
<evidence type="ECO:0000256" key="1">
    <source>
        <dbReference type="ARBA" id="ARBA00004377"/>
    </source>
</evidence>
<dbReference type="PANTHER" id="PTHR35893:SF3">
    <property type="entry name" value="INNER MEMBRANE PROTEIN"/>
    <property type="match status" value="1"/>
</dbReference>
<evidence type="ECO:0000313" key="10">
    <source>
        <dbReference type="EMBL" id="PVY61140.1"/>
    </source>
</evidence>
<evidence type="ECO:0000256" key="5">
    <source>
        <dbReference type="ARBA" id="ARBA00022692"/>
    </source>
</evidence>
<organism evidence="10 11">
    <name type="scientific">Pusillimonas noertemannii</name>
    <dbReference type="NCBI Taxonomy" id="305977"/>
    <lineage>
        <taxon>Bacteria</taxon>
        <taxon>Pseudomonadati</taxon>
        <taxon>Pseudomonadota</taxon>
        <taxon>Betaproteobacteria</taxon>
        <taxon>Burkholderiales</taxon>
        <taxon>Alcaligenaceae</taxon>
        <taxon>Pusillimonas</taxon>
    </lineage>
</organism>
<dbReference type="STRING" id="1231391.GCA_000308195_01128"/>
<sequence>MAQNPARSEADAKRDDVASSLKELISSAEELLRSTASYSGAEIEAARGRLKNQLELARLEAGNYRHTLKESYHAVSQATDECVHEHAWKAVCIAGVIGLLLGKCLSSDHMRR</sequence>
<gene>
    <name evidence="10" type="ORF">C7440_2690</name>
</gene>
<reference evidence="10 11" key="1">
    <citation type="submission" date="2018-04" db="EMBL/GenBank/DDBJ databases">
        <title>Genomic Encyclopedia of Type Strains, Phase IV (KMG-IV): sequencing the most valuable type-strain genomes for metagenomic binning, comparative biology and taxonomic classification.</title>
        <authorList>
            <person name="Goeker M."/>
        </authorList>
    </citation>
    <scope>NUCLEOTIDE SEQUENCE [LARGE SCALE GENOMIC DNA]</scope>
    <source>
        <strain evidence="10 11">DSM 10065</strain>
    </source>
</reference>
<dbReference type="GO" id="GO:0005886">
    <property type="term" value="C:plasma membrane"/>
    <property type="evidence" value="ECO:0007669"/>
    <property type="project" value="UniProtKB-SubCell"/>
</dbReference>
<keyword evidence="7" id="KW-0472">Membrane</keyword>
<comment type="similarity">
    <text evidence="2">Belongs to the ElaB/YgaM/YqjD family.</text>
</comment>
<name>A0A2U1CJE9_9BURK</name>
<dbReference type="Pfam" id="PF05957">
    <property type="entry name" value="DUF883"/>
    <property type="match status" value="1"/>
</dbReference>
<evidence type="ECO:0000313" key="11">
    <source>
        <dbReference type="Proteomes" id="UP000246145"/>
    </source>
</evidence>